<evidence type="ECO:0000256" key="3">
    <source>
        <dbReference type="ARBA" id="ARBA00022741"/>
    </source>
</evidence>
<dbReference type="GO" id="GO:0043190">
    <property type="term" value="C:ATP-binding cassette (ABC) transporter complex"/>
    <property type="evidence" value="ECO:0007669"/>
    <property type="project" value="TreeGrafter"/>
</dbReference>
<sequence>MVAAIKTLNLGVKHPLAKSWALENVNLSLESGKVYGLIGANGSGKTTLCNTLKGLIPGVLGGELKGTIEIFGKNIAEFSQRELVENVALVFENPYTQLTGTCQTVVEEIAFGLENLGWQRDRIISRTARVIDEMDLKDLAFRDPLELSGGQRQRVSVASVMAMDTPIIVIDEPTSQLDPATTEMIFAAITKMKQEGKTVLVSENKIDQLVEIADELVVLDNGKVYAVGNARDILTQAQNDEIRCGFPELFTLSNWLNLDPRWITFAEAKTTVNTILKGKNDNLR</sequence>
<dbReference type="PROSITE" id="PS00211">
    <property type="entry name" value="ABC_TRANSPORTER_1"/>
    <property type="match status" value="1"/>
</dbReference>
<protein>
    <submittedName>
        <fullName evidence="6">Energy-coupling factor ABC transporter ATP-binding protein</fullName>
    </submittedName>
</protein>
<dbReference type="GO" id="GO:0005524">
    <property type="term" value="F:ATP binding"/>
    <property type="evidence" value="ECO:0007669"/>
    <property type="project" value="UniProtKB-KW"/>
</dbReference>
<keyword evidence="4 6" id="KW-0067">ATP-binding</keyword>
<evidence type="ECO:0000259" key="5">
    <source>
        <dbReference type="PROSITE" id="PS50893"/>
    </source>
</evidence>
<dbReference type="Proteomes" id="UP001200537">
    <property type="component" value="Unassembled WGS sequence"/>
</dbReference>
<dbReference type="InterPro" id="IPR015856">
    <property type="entry name" value="ABC_transpr_CbiO/EcfA_su"/>
</dbReference>
<evidence type="ECO:0000313" key="7">
    <source>
        <dbReference type="Proteomes" id="UP001200537"/>
    </source>
</evidence>
<dbReference type="SMART" id="SM00382">
    <property type="entry name" value="AAA"/>
    <property type="match status" value="1"/>
</dbReference>
<accession>A0AAJ1BD46</accession>
<dbReference type="EMBL" id="JAKNHJ010000021">
    <property type="protein sequence ID" value="MCG4618660.1"/>
    <property type="molecule type" value="Genomic_DNA"/>
</dbReference>
<comment type="caution">
    <text evidence="6">The sequence shown here is derived from an EMBL/GenBank/DDBJ whole genome shotgun (WGS) entry which is preliminary data.</text>
</comment>
<dbReference type="PANTHER" id="PTHR43553">
    <property type="entry name" value="HEAVY METAL TRANSPORTER"/>
    <property type="match status" value="1"/>
</dbReference>
<dbReference type="GO" id="GO:0042626">
    <property type="term" value="F:ATPase-coupled transmembrane transporter activity"/>
    <property type="evidence" value="ECO:0007669"/>
    <property type="project" value="TreeGrafter"/>
</dbReference>
<dbReference type="InterPro" id="IPR003439">
    <property type="entry name" value="ABC_transporter-like_ATP-bd"/>
</dbReference>
<dbReference type="InterPro" id="IPR003593">
    <property type="entry name" value="AAA+_ATPase"/>
</dbReference>
<gene>
    <name evidence="6" type="ORF">L0M99_09210</name>
</gene>
<name>A0AAJ1BD46_9ACTO</name>
<proteinExistence type="inferred from homology"/>
<keyword evidence="2" id="KW-0813">Transport</keyword>
<dbReference type="RefSeq" id="WP_024058133.1">
    <property type="nucleotide sequence ID" value="NZ_JAGZVZ010000014.1"/>
</dbReference>
<dbReference type="Pfam" id="PF00005">
    <property type="entry name" value="ABC_tran"/>
    <property type="match status" value="1"/>
</dbReference>
<dbReference type="InterPro" id="IPR017871">
    <property type="entry name" value="ABC_transporter-like_CS"/>
</dbReference>
<keyword evidence="3" id="KW-0547">Nucleotide-binding</keyword>
<evidence type="ECO:0000256" key="1">
    <source>
        <dbReference type="ARBA" id="ARBA00005417"/>
    </source>
</evidence>
<dbReference type="InterPro" id="IPR027417">
    <property type="entry name" value="P-loop_NTPase"/>
</dbReference>
<dbReference type="AlphaFoldDB" id="A0AAJ1BD46"/>
<dbReference type="SUPFAM" id="SSF52540">
    <property type="entry name" value="P-loop containing nucleoside triphosphate hydrolases"/>
    <property type="match status" value="1"/>
</dbReference>
<dbReference type="CDD" id="cd03225">
    <property type="entry name" value="ABC_cobalt_CbiO_domain1"/>
    <property type="match status" value="1"/>
</dbReference>
<dbReference type="InterPro" id="IPR050095">
    <property type="entry name" value="ECF_ABC_transporter_ATP-bd"/>
</dbReference>
<feature type="domain" description="ABC transporter" evidence="5">
    <location>
        <begin position="5"/>
        <end position="246"/>
    </location>
</feature>
<evidence type="ECO:0000256" key="4">
    <source>
        <dbReference type="ARBA" id="ARBA00022840"/>
    </source>
</evidence>
<dbReference type="PANTHER" id="PTHR43553:SF24">
    <property type="entry name" value="ENERGY-COUPLING FACTOR TRANSPORTER ATP-BINDING PROTEIN ECFA1"/>
    <property type="match status" value="1"/>
</dbReference>
<reference evidence="6" key="1">
    <citation type="submission" date="2022-01" db="EMBL/GenBank/DDBJ databases">
        <title>Collection of gut derived symbiotic bacterial strains cultured from healthy donors.</title>
        <authorList>
            <person name="Lin H."/>
            <person name="Kohout C."/>
            <person name="Waligurski E."/>
            <person name="Pamer E.G."/>
        </authorList>
    </citation>
    <scope>NUCLEOTIDE SEQUENCE</scope>
    <source>
        <strain evidence="6">DFI.7.46</strain>
    </source>
</reference>
<comment type="similarity">
    <text evidence="1">Belongs to the ABC transporter superfamily.</text>
</comment>
<evidence type="ECO:0000256" key="2">
    <source>
        <dbReference type="ARBA" id="ARBA00022448"/>
    </source>
</evidence>
<dbReference type="PROSITE" id="PS50893">
    <property type="entry name" value="ABC_TRANSPORTER_2"/>
    <property type="match status" value="1"/>
</dbReference>
<dbReference type="Gene3D" id="3.40.50.300">
    <property type="entry name" value="P-loop containing nucleotide triphosphate hydrolases"/>
    <property type="match status" value="1"/>
</dbReference>
<evidence type="ECO:0000313" key="6">
    <source>
        <dbReference type="EMBL" id="MCG4618660.1"/>
    </source>
</evidence>
<organism evidence="6 7">
    <name type="scientific">Varibaculum cambriense</name>
    <dbReference type="NCBI Taxonomy" id="184870"/>
    <lineage>
        <taxon>Bacteria</taxon>
        <taxon>Bacillati</taxon>
        <taxon>Actinomycetota</taxon>
        <taxon>Actinomycetes</taxon>
        <taxon>Actinomycetales</taxon>
        <taxon>Actinomycetaceae</taxon>
        <taxon>Varibaculum</taxon>
    </lineage>
</organism>
<dbReference type="GO" id="GO:0016887">
    <property type="term" value="F:ATP hydrolysis activity"/>
    <property type="evidence" value="ECO:0007669"/>
    <property type="project" value="InterPro"/>
</dbReference>